<keyword evidence="1" id="KW-0732">Signal</keyword>
<proteinExistence type="predicted"/>
<gene>
    <name evidence="2" type="ORF">AALM99_03195</name>
</gene>
<dbReference type="EMBL" id="JBCLSQ010000005">
    <property type="protein sequence ID" value="MEY8537454.1"/>
    <property type="molecule type" value="Genomic_DNA"/>
</dbReference>
<evidence type="ECO:0000313" key="2">
    <source>
        <dbReference type="EMBL" id="MEY8537454.1"/>
    </source>
</evidence>
<dbReference type="Proteomes" id="UP001565242">
    <property type="component" value="Unassembled WGS sequence"/>
</dbReference>
<organism evidence="2 3">
    <name type="scientific">Lactococcus muris</name>
    <dbReference type="NCBI Taxonomy" id="2941330"/>
    <lineage>
        <taxon>Bacteria</taxon>
        <taxon>Bacillati</taxon>
        <taxon>Bacillota</taxon>
        <taxon>Bacilli</taxon>
        <taxon>Lactobacillales</taxon>
        <taxon>Streptococcaceae</taxon>
        <taxon>Lactococcus</taxon>
    </lineage>
</organism>
<dbReference type="RefSeq" id="WP_369917836.1">
    <property type="nucleotide sequence ID" value="NZ_JBCLSQ010000005.1"/>
</dbReference>
<name>A0ABV4D837_9LACT</name>
<evidence type="ECO:0000313" key="3">
    <source>
        <dbReference type="Proteomes" id="UP001565242"/>
    </source>
</evidence>
<accession>A0ABV4D837</accession>
<sequence>MMNKYFKKKLLLVGLLLSLFVMLGACSKNNKENLDYKKLTPIEQFNNVAKASDPNLKEFENTFGKGASWEIIGAPIGSDISNEYEFRLKLKKIGPVEQSTFDEIKVKAQPFTDKLLDEMKKVGIEHPVVNLKILDENKNRFKGSEHLTTTYRLTK</sequence>
<evidence type="ECO:0008006" key="4">
    <source>
        <dbReference type="Google" id="ProtNLM"/>
    </source>
</evidence>
<comment type="caution">
    <text evidence="2">The sequence shown here is derived from an EMBL/GenBank/DDBJ whole genome shotgun (WGS) entry which is preliminary data.</text>
</comment>
<protein>
    <recommendedName>
        <fullName evidence="4">Lipoprotein</fullName>
    </recommendedName>
</protein>
<evidence type="ECO:0000256" key="1">
    <source>
        <dbReference type="SAM" id="SignalP"/>
    </source>
</evidence>
<reference evidence="2 3" key="1">
    <citation type="submission" date="2024-03" db="EMBL/GenBank/DDBJ databases">
        <title>Mouse gut bacterial collection (mGBC) of GemPharmatech.</title>
        <authorList>
            <person name="He Y."/>
            <person name="Dong L."/>
            <person name="Wu D."/>
            <person name="Gao X."/>
            <person name="Lin Z."/>
        </authorList>
    </citation>
    <scope>NUCLEOTIDE SEQUENCE [LARGE SCALE GENOMIC DNA]</scope>
    <source>
        <strain evidence="2 3">20-218</strain>
    </source>
</reference>
<keyword evidence="3" id="KW-1185">Reference proteome</keyword>
<feature type="chain" id="PRO_5047105099" description="Lipoprotein" evidence="1">
    <location>
        <begin position="28"/>
        <end position="155"/>
    </location>
</feature>
<feature type="signal peptide" evidence="1">
    <location>
        <begin position="1"/>
        <end position="27"/>
    </location>
</feature>
<dbReference type="PROSITE" id="PS51257">
    <property type="entry name" value="PROKAR_LIPOPROTEIN"/>
    <property type="match status" value="1"/>
</dbReference>